<comment type="caution">
    <text evidence="1">The sequence shown here is derived from an EMBL/GenBank/DDBJ whole genome shotgun (WGS) entry which is preliminary data.</text>
</comment>
<dbReference type="RefSeq" id="WP_214113386.1">
    <property type="nucleotide sequence ID" value="NZ_JAHCTB010000004.1"/>
</dbReference>
<dbReference type="EMBL" id="JAHCTB010000004">
    <property type="protein sequence ID" value="MBT0608521.1"/>
    <property type="molecule type" value="Genomic_DNA"/>
</dbReference>
<dbReference type="Proteomes" id="UP001297092">
    <property type="component" value="Unassembled WGS sequence"/>
</dbReference>
<reference evidence="1 2" key="1">
    <citation type="submission" date="2021-05" db="EMBL/GenBank/DDBJ databases">
        <title>Aequorivita echinoideorum JCM 30378 genome.</title>
        <authorList>
            <person name="Zhang H."/>
            <person name="Li C."/>
        </authorList>
    </citation>
    <scope>NUCLEOTIDE SEQUENCE [LARGE SCALE GENOMIC DNA]</scope>
    <source>
        <strain evidence="1 2">JCM30378</strain>
    </source>
</reference>
<gene>
    <name evidence="1" type="ORF">KIV10_10030</name>
</gene>
<accession>A0ABS5S5M2</accession>
<sequence>MKNSILYFLGALMIICCNNIPKNDFENKEESTQNQNNFKNYNGAKILIGYPKDWKLQPLKEKELFFAKNELDEFFVVLNHSKSGKINNLKSFMKLIYARLRENLRSYKGYDLYKLELSSKEVYFLKLYEEINDKEIIYYIIFTEKSDKIYDITFKTINYNSVEKFNTFLKIVTSIRIDNQYLINSKEMVLDKYPIKFEDIF</sequence>
<dbReference type="Gene3D" id="3.40.1000.10">
    <property type="entry name" value="Mog1/PsbP, alpha/beta/alpha sandwich"/>
    <property type="match status" value="1"/>
</dbReference>
<evidence type="ECO:0000313" key="2">
    <source>
        <dbReference type="Proteomes" id="UP001297092"/>
    </source>
</evidence>
<protein>
    <submittedName>
        <fullName evidence="1">Uncharacterized protein</fullName>
    </submittedName>
</protein>
<evidence type="ECO:0000313" key="1">
    <source>
        <dbReference type="EMBL" id="MBT0608521.1"/>
    </source>
</evidence>
<organism evidence="1 2">
    <name type="scientific">Aequorivita echinoideorum</name>
    <dbReference type="NCBI Taxonomy" id="1549647"/>
    <lineage>
        <taxon>Bacteria</taxon>
        <taxon>Pseudomonadati</taxon>
        <taxon>Bacteroidota</taxon>
        <taxon>Flavobacteriia</taxon>
        <taxon>Flavobacteriales</taxon>
        <taxon>Flavobacteriaceae</taxon>
        <taxon>Aequorivita</taxon>
    </lineage>
</organism>
<keyword evidence="2" id="KW-1185">Reference proteome</keyword>
<name>A0ABS5S5M2_9FLAO</name>
<proteinExistence type="predicted"/>